<dbReference type="SMART" id="SM00980">
    <property type="entry name" value="THAP"/>
    <property type="match status" value="1"/>
</dbReference>
<feature type="region of interest" description="Disordered" evidence="6">
    <location>
        <begin position="164"/>
        <end position="212"/>
    </location>
</feature>
<feature type="compositionally biased region" description="Polar residues" evidence="6">
    <location>
        <begin position="232"/>
        <end position="243"/>
    </location>
</feature>
<dbReference type="EMBL" id="JAFNEN010001136">
    <property type="protein sequence ID" value="KAG8174823.1"/>
    <property type="molecule type" value="Genomic_DNA"/>
</dbReference>
<dbReference type="InterPro" id="IPR006612">
    <property type="entry name" value="THAP_Znf"/>
</dbReference>
<name>A0AAV6TT56_9ARAC</name>
<feature type="compositionally biased region" description="Low complexity" evidence="6">
    <location>
        <begin position="186"/>
        <end position="209"/>
    </location>
</feature>
<dbReference type="SMART" id="SM00692">
    <property type="entry name" value="DM3"/>
    <property type="match status" value="1"/>
</dbReference>
<gene>
    <name evidence="8" type="ORF">JTE90_002584</name>
</gene>
<keyword evidence="4 5" id="KW-0238">DNA-binding</keyword>
<keyword evidence="2 5" id="KW-0863">Zinc-finger</keyword>
<feature type="region of interest" description="Disordered" evidence="6">
    <location>
        <begin position="232"/>
        <end position="251"/>
    </location>
</feature>
<keyword evidence="3" id="KW-0862">Zinc</keyword>
<organism evidence="8 9">
    <name type="scientific">Oedothorax gibbosus</name>
    <dbReference type="NCBI Taxonomy" id="931172"/>
    <lineage>
        <taxon>Eukaryota</taxon>
        <taxon>Metazoa</taxon>
        <taxon>Ecdysozoa</taxon>
        <taxon>Arthropoda</taxon>
        <taxon>Chelicerata</taxon>
        <taxon>Arachnida</taxon>
        <taxon>Araneae</taxon>
        <taxon>Araneomorphae</taxon>
        <taxon>Entelegynae</taxon>
        <taxon>Araneoidea</taxon>
        <taxon>Linyphiidae</taxon>
        <taxon>Erigoninae</taxon>
        <taxon>Oedothorax</taxon>
    </lineage>
</organism>
<evidence type="ECO:0000256" key="1">
    <source>
        <dbReference type="ARBA" id="ARBA00022723"/>
    </source>
</evidence>
<evidence type="ECO:0000313" key="9">
    <source>
        <dbReference type="Proteomes" id="UP000827092"/>
    </source>
</evidence>
<evidence type="ECO:0000259" key="7">
    <source>
        <dbReference type="PROSITE" id="PS50950"/>
    </source>
</evidence>
<comment type="caution">
    <text evidence="8">The sequence shown here is derived from an EMBL/GenBank/DDBJ whole genome shotgun (WGS) entry which is preliminary data.</text>
</comment>
<reference evidence="8 9" key="1">
    <citation type="journal article" date="2022" name="Nat. Ecol. Evol.">
        <title>A masculinizing supergene underlies an exaggerated male reproductive morph in a spider.</title>
        <authorList>
            <person name="Hendrickx F."/>
            <person name="De Corte Z."/>
            <person name="Sonet G."/>
            <person name="Van Belleghem S.M."/>
            <person name="Kostlbacher S."/>
            <person name="Vangestel C."/>
        </authorList>
    </citation>
    <scope>NUCLEOTIDE SEQUENCE [LARGE SCALE GENOMIC DNA]</scope>
    <source>
        <strain evidence="8">W744_W776</strain>
    </source>
</reference>
<dbReference type="PANTHER" id="PTHR46927:SF3">
    <property type="entry name" value="THAP-TYPE DOMAIN-CONTAINING PROTEIN"/>
    <property type="match status" value="1"/>
</dbReference>
<evidence type="ECO:0000256" key="5">
    <source>
        <dbReference type="PROSITE-ProRule" id="PRU00309"/>
    </source>
</evidence>
<keyword evidence="9" id="KW-1185">Reference proteome</keyword>
<evidence type="ECO:0000256" key="2">
    <source>
        <dbReference type="ARBA" id="ARBA00022771"/>
    </source>
</evidence>
<keyword evidence="1" id="KW-0479">Metal-binding</keyword>
<protein>
    <recommendedName>
        <fullName evidence="7">THAP-type domain-containing protein</fullName>
    </recommendedName>
</protein>
<dbReference type="Pfam" id="PF05485">
    <property type="entry name" value="THAP"/>
    <property type="match status" value="1"/>
</dbReference>
<dbReference type="PANTHER" id="PTHR46927">
    <property type="entry name" value="AGAP005574-PA"/>
    <property type="match status" value="1"/>
</dbReference>
<dbReference type="AlphaFoldDB" id="A0AAV6TT56"/>
<proteinExistence type="predicted"/>
<dbReference type="GO" id="GO:0003677">
    <property type="term" value="F:DNA binding"/>
    <property type="evidence" value="ECO:0007669"/>
    <property type="project" value="UniProtKB-UniRule"/>
</dbReference>
<dbReference type="PROSITE" id="PS50950">
    <property type="entry name" value="ZF_THAP"/>
    <property type="match status" value="1"/>
</dbReference>
<evidence type="ECO:0000256" key="6">
    <source>
        <dbReference type="SAM" id="MobiDB-lite"/>
    </source>
</evidence>
<dbReference type="SUPFAM" id="SSF57716">
    <property type="entry name" value="Glucocorticoid receptor-like (DNA-binding domain)"/>
    <property type="match status" value="1"/>
</dbReference>
<evidence type="ECO:0000256" key="4">
    <source>
        <dbReference type="ARBA" id="ARBA00023125"/>
    </source>
</evidence>
<dbReference type="GO" id="GO:0008270">
    <property type="term" value="F:zinc ion binding"/>
    <property type="evidence" value="ECO:0007669"/>
    <property type="project" value="UniProtKB-KW"/>
</dbReference>
<feature type="domain" description="THAP-type" evidence="7">
    <location>
        <begin position="1"/>
        <end position="65"/>
    </location>
</feature>
<dbReference type="InterPro" id="IPR052224">
    <property type="entry name" value="THAP_domain_protein"/>
</dbReference>
<accession>A0AAV6TT56</accession>
<evidence type="ECO:0000256" key="3">
    <source>
        <dbReference type="ARBA" id="ARBA00022833"/>
    </source>
</evidence>
<evidence type="ECO:0000313" key="8">
    <source>
        <dbReference type="EMBL" id="KAG8174823.1"/>
    </source>
</evidence>
<sequence length="251" mass="27763">MPGLHQFPVDKDLCQRWLKLIFRKDFSLNDKSASSVVCSQHFVSSDFIPGLKTRKLKKDAVPTLFPSYPSYKIPSAPSNRRTLVKVNSKRSAVEDETKNSAKKFCSANEAVINSEFTVDISLGGQQNSDQPLETNKGLLHAKMTYKQREMKKLKSMSGGKKRTLLDAWVQRSKRQKDEDDTNHSNKLTFSEKSTTSLESSLTNSTSTSSPFIAEESHSAGLIPNKITFSENATAPLESSSTLIAKNPISGG</sequence>
<dbReference type="Proteomes" id="UP000827092">
    <property type="component" value="Unassembled WGS sequence"/>
</dbReference>